<gene>
    <name evidence="3" type="primary">pgl</name>
    <name evidence="3" type="ORF">BGLFYP119_00851</name>
</gene>
<dbReference type="EC" id="3.1.1.31" evidence="3"/>
<dbReference type="Pfam" id="PF10282">
    <property type="entry name" value="Lactonase"/>
    <property type="match status" value="1"/>
</dbReference>
<dbReference type="SUPFAM" id="SSF51004">
    <property type="entry name" value="C-terminal (heme d1) domain of cytochrome cd1-nitrite reductase"/>
    <property type="match status" value="1"/>
</dbReference>
<feature type="compositionally biased region" description="Basic and acidic residues" evidence="2">
    <location>
        <begin position="354"/>
        <end position="369"/>
    </location>
</feature>
<reference evidence="3" key="1">
    <citation type="submission" date="2019-11" db="EMBL/GenBank/DDBJ databases">
        <authorList>
            <person name="Feng L."/>
        </authorList>
    </citation>
    <scope>NUCLEOTIDE SEQUENCE</scope>
    <source>
        <strain evidence="3">BgluceraseaLFYP119</strain>
    </source>
</reference>
<name>A0A6N2RYV4_9FIRM</name>
<dbReference type="InterPro" id="IPR011048">
    <property type="entry name" value="Haem_d1_sf"/>
</dbReference>
<comment type="similarity">
    <text evidence="1">Belongs to the cycloisomerase 2 family.</text>
</comment>
<dbReference type="AlphaFoldDB" id="A0A6N2RYV4"/>
<dbReference type="PANTHER" id="PTHR30344:SF1">
    <property type="entry name" value="6-PHOSPHOGLUCONOLACTONASE"/>
    <property type="match status" value="1"/>
</dbReference>
<dbReference type="InterPro" id="IPR019405">
    <property type="entry name" value="Lactonase_7-beta_prop"/>
</dbReference>
<evidence type="ECO:0000256" key="1">
    <source>
        <dbReference type="ARBA" id="ARBA00005564"/>
    </source>
</evidence>
<evidence type="ECO:0000313" key="3">
    <source>
        <dbReference type="EMBL" id="VYS85261.1"/>
    </source>
</evidence>
<protein>
    <submittedName>
        <fullName evidence="3">6-phosphogluconolactonase</fullName>
        <ecNumber evidence="3">3.1.1.31</ecNumber>
    </submittedName>
</protein>
<dbReference type="Gene3D" id="2.130.10.10">
    <property type="entry name" value="YVTN repeat-like/Quinoprotein amine dehydrogenase"/>
    <property type="match status" value="1"/>
</dbReference>
<feature type="region of interest" description="Disordered" evidence="2">
    <location>
        <begin position="349"/>
        <end position="369"/>
    </location>
</feature>
<evidence type="ECO:0000256" key="2">
    <source>
        <dbReference type="SAM" id="MobiDB-lite"/>
    </source>
</evidence>
<dbReference type="GO" id="GO:0017057">
    <property type="term" value="F:6-phosphogluconolactonase activity"/>
    <property type="evidence" value="ECO:0007669"/>
    <property type="project" value="UniProtKB-EC"/>
</dbReference>
<organism evidence="3">
    <name type="scientific">Blautia glucerasea</name>
    <dbReference type="NCBI Taxonomy" id="536633"/>
    <lineage>
        <taxon>Bacteria</taxon>
        <taxon>Bacillati</taxon>
        <taxon>Bacillota</taxon>
        <taxon>Clostridia</taxon>
        <taxon>Lachnospirales</taxon>
        <taxon>Lachnospiraceae</taxon>
        <taxon>Blautia</taxon>
    </lineage>
</organism>
<accession>A0A6N2RYV4</accession>
<dbReference type="EMBL" id="CACRST010000009">
    <property type="protein sequence ID" value="VYS85261.1"/>
    <property type="molecule type" value="Genomic_DNA"/>
</dbReference>
<proteinExistence type="inferred from homology"/>
<dbReference type="InterPro" id="IPR015943">
    <property type="entry name" value="WD40/YVTN_repeat-like_dom_sf"/>
</dbReference>
<dbReference type="PANTHER" id="PTHR30344">
    <property type="entry name" value="6-PHOSPHOGLUCONOLACTONASE-RELATED"/>
    <property type="match status" value="1"/>
</dbReference>
<keyword evidence="3" id="KW-0378">Hydrolase</keyword>
<dbReference type="RefSeq" id="WP_156353101.1">
    <property type="nucleotide sequence ID" value="NZ_CACRST010000009.1"/>
</dbReference>
<sequence>MDNKKYVAYVGTYTHGSSKGIQVYDVDVEKGTLTERGEVEVSNSSHTAISKNGLFLYSIEDEGVAVFKRDSNGDLTRINSVDIDGMRGCFLATDVDGKYLYVAGYHDGKVTVVHTHRDGRLGSLMDGVFHKGLGSVAERNFRPHVNCVRPTPDNKYLCAVDNGIDQVKIYRINKRRHKLELVDILRCPRESGPRIIRFSADGRFAYILFELSNEIKVYSYDGSGHLPEFELIQSVSTLRKENDKDAIHNAASGLALAPDGKHLFCTTAGENSVSMYEIDQKTGLLEKKFNLPISGDYPKDLVIFPDNQHIAIANHASNTITVFRVDYEKNIIVMNDRPHKIETPNSIHIWPVPEKPEKKQPTEHPESNK</sequence>
<dbReference type="InterPro" id="IPR050282">
    <property type="entry name" value="Cycloisomerase_2"/>
</dbReference>
<dbReference type="GO" id="GO:0005829">
    <property type="term" value="C:cytosol"/>
    <property type="evidence" value="ECO:0007669"/>
    <property type="project" value="TreeGrafter"/>
</dbReference>